<comment type="subcellular location">
    <subcellularLocation>
        <location evidence="8">Cellular thylakoid membrane</location>
        <topology evidence="8">Single-pass membrane protein</topology>
    </subcellularLocation>
    <subcellularLocation>
        <location evidence="2">Membrane</location>
        <topology evidence="2">Single-pass membrane protein</topology>
    </subcellularLocation>
</comment>
<keyword evidence="8" id="KW-0602">Photosynthesis</keyword>
<keyword evidence="8" id="KW-0603">Photosystem I</keyword>
<comment type="function">
    <text evidence="1 8">May help in the organization of the PsaE and PsaF subunits.</text>
</comment>
<dbReference type="PANTHER" id="PTHR36082">
    <property type="match status" value="1"/>
</dbReference>
<dbReference type="AlphaFoldDB" id="A0A1D8GX67"/>
<comment type="similarity">
    <text evidence="3 8">Belongs to the PsaJ family.</text>
</comment>
<reference evidence="11" key="3">
    <citation type="journal article" date="2021" name="Res Sq">
        <title>Chloroplast Genomes of Five Oedogonium Species: Genome Structure, Phylogenetic Analysis and Adaptive Evolution.</title>
        <authorList>
            <person name="qian x."/>
            <person name="Hu Y."/>
            <person name="Lv W."/>
            <person name="Wang Q."/>
            <person name="Liu G."/>
            <person name="Hu Z."/>
        </authorList>
    </citation>
    <scope>NUCLEOTIDE SEQUENCE</scope>
</reference>
<evidence type="ECO:0000256" key="8">
    <source>
        <dbReference type="HAMAP-Rule" id="MF_00522"/>
    </source>
</evidence>
<evidence type="ECO:0000256" key="2">
    <source>
        <dbReference type="ARBA" id="ARBA00004167"/>
    </source>
</evidence>
<feature type="transmembrane region" description="Helical" evidence="9">
    <location>
        <begin position="6"/>
        <end position="27"/>
    </location>
</feature>
<dbReference type="PANTHER" id="PTHR36082:SF2">
    <property type="entry name" value="PHOTOSYSTEM I REACTION CENTER SUBUNIT IX"/>
    <property type="match status" value="1"/>
</dbReference>
<keyword evidence="5 8" id="KW-0812">Transmembrane</keyword>
<dbReference type="EMBL" id="KX507373">
    <property type="protein sequence ID" value="AOT84298.1"/>
    <property type="molecule type" value="Genomic_DNA"/>
</dbReference>
<gene>
    <name evidence="8 10" type="primary">psaJ</name>
</gene>
<geneLocation type="plastid" evidence="10"/>
<dbReference type="GeneID" id="29991712"/>
<name>A0A1D8GX67_9CHLO</name>
<sequence>MKDFTTYLSTAPVVAFAWITITAGLLIEINRFFPDPLVFSF</sequence>
<dbReference type="Gene3D" id="1.20.5.510">
    <property type="entry name" value="Single helix bin"/>
    <property type="match status" value="1"/>
</dbReference>
<evidence type="ECO:0000256" key="9">
    <source>
        <dbReference type="SAM" id="Phobius"/>
    </source>
</evidence>
<evidence type="ECO:0000313" key="10">
    <source>
        <dbReference type="EMBL" id="AOT84298.1"/>
    </source>
</evidence>
<reference evidence="10" key="1">
    <citation type="submission" date="2016-07" db="EMBL/GenBank/DDBJ databases">
        <title>Proliferation of group II introns in the chloroplast genome of the green alga Oedocladium carolinianum (Chlorophyceae).</title>
        <authorList>
            <person name="Brouard J.-S."/>
            <person name="Turmel M."/>
            <person name="Otis C."/>
            <person name="Lemieux C."/>
        </authorList>
    </citation>
    <scope>NUCLEOTIDE SEQUENCE</scope>
</reference>
<reference evidence="11" key="2">
    <citation type="submission" date="2020-04" db="EMBL/GenBank/DDBJ databases">
        <authorList>
            <person name="Xiong Q."/>
        </authorList>
    </citation>
    <scope>NUCLEOTIDE SEQUENCE</scope>
</reference>
<dbReference type="EMBL" id="MT364369">
    <property type="protein sequence ID" value="UCS09759.1"/>
    <property type="molecule type" value="Genomic_DNA"/>
</dbReference>
<dbReference type="HAMAP" id="MF_00522">
    <property type="entry name" value="PSI_PsaJ"/>
    <property type="match status" value="1"/>
</dbReference>
<keyword evidence="6 8" id="KW-1133">Transmembrane helix</keyword>
<dbReference type="SUPFAM" id="SSF81544">
    <property type="entry name" value="Subunit IX of photosystem I reaction centre, PsaJ"/>
    <property type="match status" value="1"/>
</dbReference>
<dbReference type="SMR" id="A0A1D8GX67"/>
<evidence type="ECO:0000256" key="7">
    <source>
        <dbReference type="ARBA" id="ARBA00023136"/>
    </source>
</evidence>
<protein>
    <recommendedName>
        <fullName evidence="4 8">Photosystem I reaction center subunit IX</fullName>
    </recommendedName>
</protein>
<keyword evidence="10" id="KW-0150">Chloroplast</keyword>
<dbReference type="RefSeq" id="YP_009310751.1">
    <property type="nucleotide sequence ID" value="NC_031510.1"/>
</dbReference>
<evidence type="ECO:0000256" key="4">
    <source>
        <dbReference type="ARBA" id="ARBA00019868"/>
    </source>
</evidence>
<evidence type="ECO:0000256" key="3">
    <source>
        <dbReference type="ARBA" id="ARBA00006318"/>
    </source>
</evidence>
<organism evidence="10">
    <name type="scientific">Oedocladium carolinianum</name>
    <dbReference type="NCBI Taxonomy" id="55992"/>
    <lineage>
        <taxon>Eukaryota</taxon>
        <taxon>Viridiplantae</taxon>
        <taxon>Chlorophyta</taxon>
        <taxon>core chlorophytes</taxon>
        <taxon>Chlorophyceae</taxon>
        <taxon>OCC clade</taxon>
        <taxon>Oedogoniales</taxon>
        <taxon>Oedogoniaceae</taxon>
        <taxon>Oedocladium</taxon>
    </lineage>
</organism>
<accession>A0A1D8GX67</accession>
<keyword evidence="8" id="KW-0793">Thylakoid</keyword>
<evidence type="ECO:0000256" key="1">
    <source>
        <dbReference type="ARBA" id="ARBA00002115"/>
    </source>
</evidence>
<keyword evidence="7 8" id="KW-0472">Membrane</keyword>
<keyword evidence="10" id="KW-0934">Plastid</keyword>
<dbReference type="InterPro" id="IPR036062">
    <property type="entry name" value="PSI_PsaJ_sf"/>
</dbReference>
<evidence type="ECO:0000313" key="11">
    <source>
        <dbReference type="EMBL" id="UCS09759.1"/>
    </source>
</evidence>
<evidence type="ECO:0000256" key="6">
    <source>
        <dbReference type="ARBA" id="ARBA00022989"/>
    </source>
</evidence>
<dbReference type="GO" id="GO:0009522">
    <property type="term" value="C:photosystem I"/>
    <property type="evidence" value="ECO:0007669"/>
    <property type="project" value="UniProtKB-KW"/>
</dbReference>
<dbReference type="Pfam" id="PF01701">
    <property type="entry name" value="PSI_PsaJ"/>
    <property type="match status" value="1"/>
</dbReference>
<evidence type="ECO:0000256" key="5">
    <source>
        <dbReference type="ARBA" id="ARBA00022692"/>
    </source>
</evidence>
<dbReference type="GO" id="GO:0015979">
    <property type="term" value="P:photosynthesis"/>
    <property type="evidence" value="ECO:0007669"/>
    <property type="project" value="UniProtKB-UniRule"/>
</dbReference>
<dbReference type="InterPro" id="IPR002615">
    <property type="entry name" value="PSI_PsaJ"/>
</dbReference>
<proteinExistence type="inferred from homology"/>
<dbReference type="GO" id="GO:0042651">
    <property type="term" value="C:thylakoid membrane"/>
    <property type="evidence" value="ECO:0007669"/>
    <property type="project" value="UniProtKB-UniRule"/>
</dbReference>